<dbReference type="Proteomes" id="UP000029922">
    <property type="component" value="Unassembled WGS sequence"/>
</dbReference>
<evidence type="ECO:0000313" key="5">
    <source>
        <dbReference type="Proteomes" id="UP000255139"/>
    </source>
</evidence>
<evidence type="ECO:0000313" key="3">
    <source>
        <dbReference type="EMBL" id="TLE01709.1"/>
    </source>
</evidence>
<dbReference type="RefSeq" id="WP_052089493.1">
    <property type="nucleotide sequence ID" value="NZ_FZML01000010.1"/>
</dbReference>
<dbReference type="EMBL" id="JRPD02000001">
    <property type="protein sequence ID" value="TLE01709.1"/>
    <property type="molecule type" value="Genomic_DNA"/>
</dbReference>
<organism evidence="2 5">
    <name type="scientific">Helicobacter muridarum</name>
    <dbReference type="NCBI Taxonomy" id="216"/>
    <lineage>
        <taxon>Bacteria</taxon>
        <taxon>Pseudomonadati</taxon>
        <taxon>Campylobacterota</taxon>
        <taxon>Epsilonproteobacteria</taxon>
        <taxon>Campylobacterales</taxon>
        <taxon>Helicobacteraceae</taxon>
        <taxon>Helicobacter</taxon>
    </lineage>
</organism>
<reference evidence="3 4" key="1">
    <citation type="journal article" date="2014" name="Genome Announc.">
        <title>Draft genome sequences of eight enterohepatic helicobacter species isolated from both laboratory and wild rodents.</title>
        <authorList>
            <person name="Sheh A."/>
            <person name="Shen Z."/>
            <person name="Fox J.G."/>
        </authorList>
    </citation>
    <scope>NUCLEOTIDE SEQUENCE [LARGE SCALE GENOMIC DNA]</scope>
    <source>
        <strain evidence="3 4">ST1</strain>
    </source>
</reference>
<dbReference type="Proteomes" id="UP000255139">
    <property type="component" value="Unassembled WGS sequence"/>
</dbReference>
<name>A0A377PV44_9HELI</name>
<protein>
    <submittedName>
        <fullName evidence="2">Plasminogen binding protein</fullName>
    </submittedName>
    <submittedName>
        <fullName evidence="3">Plasminogen-binding protein pgbA</fullName>
    </submittedName>
</protein>
<accession>A0A377PV44</accession>
<evidence type="ECO:0000313" key="4">
    <source>
        <dbReference type="Proteomes" id="UP000029922"/>
    </source>
</evidence>
<evidence type="ECO:0000259" key="1">
    <source>
        <dbReference type="Pfam" id="PF15436"/>
    </source>
</evidence>
<dbReference type="AlphaFoldDB" id="A0A377PV44"/>
<sequence>MLRFLILLSFYYFVVCYGAVSDIDSNSKDKESTNNINSNQTKQALDFEINEHKIQELKNLTQIEISQIQVVESINDVWFATFPAKNLKVGEVGIIIRDLESYRVVVADVEIISIDGDLARAKVVPFSQLKQPYLPTPKLTAQQGDKIIFRSYNDKAFLIAPDEMTYNLVKEKYQFVNFISSDLLMGFLNSRGKHDPTKKTLVAACNEYAVGMVFIVGSDTLAAFGCQNLSLIHESDIVTSGVSPQTPFYTRVNFEGGGSLTYLFASKKSRKNYFSYYDSIIKAGRN</sequence>
<dbReference type="EMBL" id="UGJE01000002">
    <property type="protein sequence ID" value="STQ86349.1"/>
    <property type="molecule type" value="Genomic_DNA"/>
</dbReference>
<proteinExistence type="predicted"/>
<gene>
    <name evidence="2" type="primary">pgbA</name>
    <name evidence="3" type="ORF">LS73_000855</name>
    <name evidence="2" type="ORF">NCTC12714_01156</name>
</gene>
<evidence type="ECO:0000313" key="2">
    <source>
        <dbReference type="EMBL" id="STQ86349.1"/>
    </source>
</evidence>
<reference evidence="2 5" key="2">
    <citation type="submission" date="2018-06" db="EMBL/GenBank/DDBJ databases">
        <authorList>
            <consortium name="Pathogen Informatics"/>
            <person name="Doyle S."/>
        </authorList>
    </citation>
    <scope>NUCLEOTIDE SEQUENCE [LARGE SCALE GENOMIC DNA]</scope>
    <source>
        <strain evidence="2 5">NCTC12714</strain>
    </source>
</reference>
<keyword evidence="5" id="KW-1185">Reference proteome</keyword>
<dbReference type="Pfam" id="PF15436">
    <property type="entry name" value="PGBA_N"/>
    <property type="match status" value="1"/>
</dbReference>
<dbReference type="InterPro" id="IPR029276">
    <property type="entry name" value="PgbA_N"/>
</dbReference>
<feature type="domain" description="Plasminogen-binding protein PgbA N-terminal" evidence="1">
    <location>
        <begin position="75"/>
        <end position="281"/>
    </location>
</feature>
<dbReference type="OrthoDB" id="5372482at2"/>